<dbReference type="Proteomes" id="UP000583929">
    <property type="component" value="Unassembled WGS sequence"/>
</dbReference>
<protein>
    <recommendedName>
        <fullName evidence="1">Reverse transcriptase zinc-binding domain-containing protein</fullName>
    </recommendedName>
</protein>
<keyword evidence="3" id="KW-1185">Reference proteome</keyword>
<evidence type="ECO:0000313" key="2">
    <source>
        <dbReference type="EMBL" id="KAF4395726.1"/>
    </source>
</evidence>
<sequence length="183" mass="21231">MNHDPIRIGTNMNPMKKVRGQNIQSSFDTVRSCLITEAYMAPNESKTVVKLTKLYLEFKNNVNFEEKRIKLFIPFNHEDSWFWHYTSNGNYTVGSGYNTAMTLDKSLSSSASDVFSLWWKQFWGLKMPRNFLHFAWRGFHEILPTRNGLNKRNIVSNNSCELCGFGGESNAHAIFWCPFAQEI</sequence>
<dbReference type="AlphaFoldDB" id="A0A7J6HKG0"/>
<accession>A0A7J6HKG0</accession>
<dbReference type="Pfam" id="PF13966">
    <property type="entry name" value="zf-RVT"/>
    <property type="match status" value="1"/>
</dbReference>
<evidence type="ECO:0000259" key="1">
    <source>
        <dbReference type="Pfam" id="PF13966"/>
    </source>
</evidence>
<proteinExistence type="predicted"/>
<organism evidence="2 3">
    <name type="scientific">Cannabis sativa</name>
    <name type="common">Hemp</name>
    <name type="synonym">Marijuana</name>
    <dbReference type="NCBI Taxonomy" id="3483"/>
    <lineage>
        <taxon>Eukaryota</taxon>
        <taxon>Viridiplantae</taxon>
        <taxon>Streptophyta</taxon>
        <taxon>Embryophyta</taxon>
        <taxon>Tracheophyta</taxon>
        <taxon>Spermatophyta</taxon>
        <taxon>Magnoliopsida</taxon>
        <taxon>eudicotyledons</taxon>
        <taxon>Gunneridae</taxon>
        <taxon>Pentapetalae</taxon>
        <taxon>rosids</taxon>
        <taxon>fabids</taxon>
        <taxon>Rosales</taxon>
        <taxon>Cannabaceae</taxon>
        <taxon>Cannabis</taxon>
    </lineage>
</organism>
<comment type="caution">
    <text evidence="2">The sequence shown here is derived from an EMBL/GenBank/DDBJ whole genome shotgun (WGS) entry which is preliminary data.</text>
</comment>
<dbReference type="EMBL" id="JAATIQ010000039">
    <property type="protein sequence ID" value="KAF4395726.1"/>
    <property type="molecule type" value="Genomic_DNA"/>
</dbReference>
<evidence type="ECO:0000313" key="3">
    <source>
        <dbReference type="Proteomes" id="UP000583929"/>
    </source>
</evidence>
<name>A0A7J6HKG0_CANSA</name>
<gene>
    <name evidence="2" type="ORF">G4B88_013500</name>
</gene>
<feature type="domain" description="Reverse transcriptase zinc-binding" evidence="1">
    <location>
        <begin position="114"/>
        <end position="183"/>
    </location>
</feature>
<dbReference type="InterPro" id="IPR026960">
    <property type="entry name" value="RVT-Znf"/>
</dbReference>
<reference evidence="2 3" key="1">
    <citation type="journal article" date="2020" name="bioRxiv">
        <title>Sequence and annotation of 42 cannabis genomes reveals extensive copy number variation in cannabinoid synthesis and pathogen resistance genes.</title>
        <authorList>
            <person name="Mckernan K.J."/>
            <person name="Helbert Y."/>
            <person name="Kane L.T."/>
            <person name="Ebling H."/>
            <person name="Zhang L."/>
            <person name="Liu B."/>
            <person name="Eaton Z."/>
            <person name="Mclaughlin S."/>
            <person name="Kingan S."/>
            <person name="Baybayan P."/>
            <person name="Concepcion G."/>
            <person name="Jordan M."/>
            <person name="Riva A."/>
            <person name="Barbazuk W."/>
            <person name="Harkins T."/>
        </authorList>
    </citation>
    <scope>NUCLEOTIDE SEQUENCE [LARGE SCALE GENOMIC DNA]</scope>
    <source>
        <strain evidence="3">cv. Jamaican Lion 4</strain>
        <tissue evidence="2">Leaf</tissue>
    </source>
</reference>